<dbReference type="InterPro" id="IPR029043">
    <property type="entry name" value="GcvT/YgfZ_C"/>
</dbReference>
<dbReference type="InterPro" id="IPR027266">
    <property type="entry name" value="TrmE/GcvT-like"/>
</dbReference>
<evidence type="ECO:0000259" key="4">
    <source>
        <dbReference type="Pfam" id="PF01266"/>
    </source>
</evidence>
<dbReference type="EMBL" id="JAOWLA010000009">
    <property type="protein sequence ID" value="MCV2865171.1"/>
    <property type="molecule type" value="Genomic_DNA"/>
</dbReference>
<feature type="domain" description="Aminomethyltransferase C-terminal" evidence="6">
    <location>
        <begin position="694"/>
        <end position="765"/>
    </location>
</feature>
<dbReference type="Pfam" id="PF08669">
    <property type="entry name" value="GCV_T_C"/>
    <property type="match status" value="1"/>
</dbReference>
<dbReference type="InterPro" id="IPR006076">
    <property type="entry name" value="FAD-dep_OxRdtase"/>
</dbReference>
<dbReference type="Pfam" id="PF16350">
    <property type="entry name" value="FAO_M"/>
    <property type="match status" value="1"/>
</dbReference>
<evidence type="ECO:0000313" key="8">
    <source>
        <dbReference type="EMBL" id="MCV2865171.1"/>
    </source>
</evidence>
<dbReference type="Gene3D" id="3.50.50.60">
    <property type="entry name" value="FAD/NAD(P)-binding domain"/>
    <property type="match status" value="1"/>
</dbReference>
<evidence type="ECO:0000256" key="3">
    <source>
        <dbReference type="SAM" id="MobiDB-lite"/>
    </source>
</evidence>
<evidence type="ECO:0000256" key="1">
    <source>
        <dbReference type="ARBA" id="ARBA00008609"/>
    </source>
</evidence>
<dbReference type="Gene3D" id="2.40.30.110">
    <property type="entry name" value="Aminomethyltransferase beta-barrel domains"/>
    <property type="match status" value="1"/>
</dbReference>
<comment type="caution">
    <text evidence="8">The sequence shown here is derived from an EMBL/GenBank/DDBJ whole genome shotgun (WGS) entry which is preliminary data.</text>
</comment>
<dbReference type="PANTHER" id="PTHR13847:SF187">
    <property type="entry name" value="DIMETHYLGLYCINE DEHYDROGENASE, MITOCHONDRIAL"/>
    <property type="match status" value="1"/>
</dbReference>
<feature type="compositionally biased region" description="Basic and acidic residues" evidence="3">
    <location>
        <begin position="770"/>
        <end position="780"/>
    </location>
</feature>
<dbReference type="InterPro" id="IPR006222">
    <property type="entry name" value="GCVT_N"/>
</dbReference>
<dbReference type="Pfam" id="PF01571">
    <property type="entry name" value="GCV_T"/>
    <property type="match status" value="1"/>
</dbReference>
<organism evidence="8 9">
    <name type="scientific">Albidovulum sediminicola</name>
    <dbReference type="NCBI Taxonomy" id="2984331"/>
    <lineage>
        <taxon>Bacteria</taxon>
        <taxon>Pseudomonadati</taxon>
        <taxon>Pseudomonadota</taxon>
        <taxon>Alphaproteobacteria</taxon>
        <taxon>Rhodobacterales</taxon>
        <taxon>Paracoccaceae</taxon>
        <taxon>Albidovulum</taxon>
    </lineage>
</organism>
<dbReference type="SUPFAM" id="SSF103025">
    <property type="entry name" value="Folate-binding domain"/>
    <property type="match status" value="1"/>
</dbReference>
<comment type="similarity">
    <text evidence="1">Belongs to the GcvT family.</text>
</comment>
<dbReference type="SUPFAM" id="SSF51905">
    <property type="entry name" value="FAD/NAD(P)-binding domain"/>
    <property type="match status" value="1"/>
</dbReference>
<evidence type="ECO:0000259" key="6">
    <source>
        <dbReference type="Pfam" id="PF08669"/>
    </source>
</evidence>
<evidence type="ECO:0000256" key="2">
    <source>
        <dbReference type="ARBA" id="ARBA00023002"/>
    </source>
</evidence>
<dbReference type="Gene3D" id="3.30.70.1400">
    <property type="entry name" value="Aminomethyltransferase beta-barrel domains"/>
    <property type="match status" value="1"/>
</dbReference>
<gene>
    <name evidence="8" type="ORF">OE647_10585</name>
</gene>
<protein>
    <submittedName>
        <fullName evidence="8">FAD-dependent oxidoreductase</fullName>
    </submittedName>
</protein>
<evidence type="ECO:0000313" key="9">
    <source>
        <dbReference type="Proteomes" id="UP001652503"/>
    </source>
</evidence>
<evidence type="ECO:0000259" key="5">
    <source>
        <dbReference type="Pfam" id="PF01571"/>
    </source>
</evidence>
<dbReference type="SUPFAM" id="SSF101790">
    <property type="entry name" value="Aminomethyltransferase beta-barrel domain"/>
    <property type="match status" value="1"/>
</dbReference>
<dbReference type="Proteomes" id="UP001652503">
    <property type="component" value="Unassembled WGS sequence"/>
</dbReference>
<evidence type="ECO:0000259" key="7">
    <source>
        <dbReference type="Pfam" id="PF16350"/>
    </source>
</evidence>
<dbReference type="RefSeq" id="WP_263721690.1">
    <property type="nucleotide sequence ID" value="NZ_JAOWLA010000009.1"/>
</dbReference>
<reference evidence="8 9" key="1">
    <citation type="submission" date="2022-10" db="EMBL/GenBank/DDBJ databases">
        <title>Defluviimonas sp. nov., isolated from ocean surface water.</title>
        <authorList>
            <person name="He W."/>
            <person name="Wang L."/>
            <person name="Zhang D.-F."/>
        </authorList>
    </citation>
    <scope>NUCLEOTIDE SEQUENCE [LARGE SCALE GENOMIC DNA]</scope>
    <source>
        <strain evidence="8 9">WL0075</strain>
    </source>
</reference>
<keyword evidence="9" id="KW-1185">Reference proteome</keyword>
<dbReference type="PANTHER" id="PTHR13847">
    <property type="entry name" value="SARCOSINE DEHYDROGENASE-RELATED"/>
    <property type="match status" value="1"/>
</dbReference>
<feature type="domain" description="FAD dependent oxidoreductase" evidence="4">
    <location>
        <begin position="7"/>
        <end position="367"/>
    </location>
</feature>
<dbReference type="Pfam" id="PF01266">
    <property type="entry name" value="DAO"/>
    <property type="match status" value="1"/>
</dbReference>
<dbReference type="Gene3D" id="3.30.1360.120">
    <property type="entry name" value="Probable tRNA modification gtpase trme, domain 1"/>
    <property type="match status" value="1"/>
</dbReference>
<proteinExistence type="inferred from homology"/>
<dbReference type="InterPro" id="IPR036188">
    <property type="entry name" value="FAD/NAD-bd_sf"/>
</dbReference>
<feature type="domain" description="GCVT N-terminal" evidence="5">
    <location>
        <begin position="426"/>
        <end position="682"/>
    </location>
</feature>
<feature type="region of interest" description="Disordered" evidence="3">
    <location>
        <begin position="760"/>
        <end position="780"/>
    </location>
</feature>
<sequence>MQEKVEVLIIGGGAVGCSIAYHLTKKGCRDVVLCEKHEFASGATAFAAGHVILYTLDPTISRLNRYGAGLYARLEAETGMSPGFHPCGNLRLATHPGRLDEFRRYLGVAEATGVEAQLLTPEEIGALWPLMTTKGVLGGLYNPGDGHIAPADLTQSLAAGARKGGARLHRNCEVTALVPHADGFWRAETSMGTILARHVVAASGNHAQRVAGMVGLTAQCVPVRHQYFVTEPLAELVERRRAGLPEMPVMRDPEDVFYCRQEGDALLVGAYDGRGEARFVQDPPAGMAEPFPDEMEKLLPYLERAVERVPALGRAGVRRVVNYAMPYTPDDLPTVGPAFGRKNLWLAEGNPFGITLAGGIGWQMAEWILEGAPSIDMACCDSRRFGEWATREWSARKVEEAYEHTYLLPKPGEELPAARGLRTTPLHDLLAARGARFGAVAGWERPNWYAPEGMQDAPSFYRPNWHEAVGRECRAAATGVALADVSHGALIRVSGACAEGFLAGILSVDLPAPDHAAAGFLLTSRGGIEAEVTVTREGADRFILTTSAVAERRVLDALLKSAPIGNSPRIENLTASEGALLLCGPSARQHLQKATGAALEDGAFPPGAVRAITVGYAPVRAHRCNPFGLPGYRLHVHADMLRHVFLALEPGAVLIGARALESLRLESAEPTWPAELNVEMPPPTAAGAPETAQQLVHLQIAGAETMPHGVEPVRDGTGRIVGRTTSAGWGHLGNKALAFALLAPWEGRLEVRVMGVWHPAAPTDKNPAAMRDKTKERALT</sequence>
<dbReference type="InterPro" id="IPR032503">
    <property type="entry name" value="FAO_M"/>
</dbReference>
<dbReference type="SUPFAM" id="SSF54373">
    <property type="entry name" value="FAD-linked reductases, C-terminal domain"/>
    <property type="match status" value="1"/>
</dbReference>
<name>A0ABT2Z301_9RHOB</name>
<keyword evidence="2" id="KW-0560">Oxidoreductase</keyword>
<accession>A0ABT2Z301</accession>
<dbReference type="InterPro" id="IPR013977">
    <property type="entry name" value="GcvT_C"/>
</dbReference>
<dbReference type="PROSITE" id="PS51257">
    <property type="entry name" value="PROKAR_LIPOPROTEIN"/>
    <property type="match status" value="1"/>
</dbReference>
<feature type="domain" description="FAD dependent oxidoreductase central" evidence="7">
    <location>
        <begin position="370"/>
        <end position="423"/>
    </location>
</feature>
<dbReference type="Gene3D" id="3.30.9.10">
    <property type="entry name" value="D-Amino Acid Oxidase, subunit A, domain 2"/>
    <property type="match status" value="1"/>
</dbReference>